<dbReference type="EMBL" id="VSSQ01095345">
    <property type="protein sequence ID" value="MPN39495.1"/>
    <property type="molecule type" value="Genomic_DNA"/>
</dbReference>
<reference evidence="2" key="1">
    <citation type="submission" date="2019-08" db="EMBL/GenBank/DDBJ databases">
        <authorList>
            <person name="Kucharzyk K."/>
            <person name="Murdoch R.W."/>
            <person name="Higgins S."/>
            <person name="Loffler F."/>
        </authorList>
    </citation>
    <scope>NUCLEOTIDE SEQUENCE</scope>
</reference>
<name>A0A645HKF2_9ZZZZ</name>
<accession>A0A645HKF2</accession>
<sequence>MPAWLASVSMARRCASTRAWSAGGSRCIFALSNATALFNSAQASLSTLRRASSIVLSSEDRPSSRALSSGRAVVAARGLSLAFANAGGTSSTAAGFVCPAVFAAPAAGVFASTTADVSVMAVSTLALSAVPTVAASAGGLSPPEEDPAFGSDSPLLPPLPRLANCPAS</sequence>
<comment type="caution">
    <text evidence="2">The sequence shown here is derived from an EMBL/GenBank/DDBJ whole genome shotgun (WGS) entry which is preliminary data.</text>
</comment>
<dbReference type="AlphaFoldDB" id="A0A645HKF2"/>
<proteinExistence type="predicted"/>
<protein>
    <submittedName>
        <fullName evidence="2">Uncharacterized protein</fullName>
    </submittedName>
</protein>
<gene>
    <name evidence="2" type="ORF">SDC9_187023</name>
</gene>
<feature type="region of interest" description="Disordered" evidence="1">
    <location>
        <begin position="136"/>
        <end position="168"/>
    </location>
</feature>
<evidence type="ECO:0000313" key="2">
    <source>
        <dbReference type="EMBL" id="MPN39495.1"/>
    </source>
</evidence>
<evidence type="ECO:0000256" key="1">
    <source>
        <dbReference type="SAM" id="MobiDB-lite"/>
    </source>
</evidence>
<organism evidence="2">
    <name type="scientific">bioreactor metagenome</name>
    <dbReference type="NCBI Taxonomy" id="1076179"/>
    <lineage>
        <taxon>unclassified sequences</taxon>
        <taxon>metagenomes</taxon>
        <taxon>ecological metagenomes</taxon>
    </lineage>
</organism>